<dbReference type="SUPFAM" id="SSF53756">
    <property type="entry name" value="UDP-Glycosyltransferase/glycogen phosphorylase"/>
    <property type="match status" value="1"/>
</dbReference>
<keyword evidence="3" id="KW-1185">Reference proteome</keyword>
<gene>
    <name evidence="2" type="ORF">V8V93_01605</name>
</gene>
<dbReference type="Gene3D" id="3.40.50.2000">
    <property type="entry name" value="Glycogen Phosphorylase B"/>
    <property type="match status" value="1"/>
</dbReference>
<organism evidence="2 3">
    <name type="scientific">Pseudodesulfovibrio methanolicus</name>
    <dbReference type="NCBI Taxonomy" id="3126690"/>
    <lineage>
        <taxon>Bacteria</taxon>
        <taxon>Pseudomonadati</taxon>
        <taxon>Thermodesulfobacteriota</taxon>
        <taxon>Desulfovibrionia</taxon>
        <taxon>Desulfovibrionales</taxon>
        <taxon>Desulfovibrionaceae</taxon>
    </lineage>
</organism>
<dbReference type="PANTHER" id="PTHR21015:SF28">
    <property type="entry name" value="SLL1722 PROTEIN"/>
    <property type="match status" value="1"/>
</dbReference>
<dbReference type="EMBL" id="CP146609">
    <property type="protein sequence ID" value="WWX22905.1"/>
    <property type="molecule type" value="Genomic_DNA"/>
</dbReference>
<evidence type="ECO:0000313" key="2">
    <source>
        <dbReference type="EMBL" id="WWX22905.1"/>
    </source>
</evidence>
<dbReference type="Proteomes" id="UP001385389">
    <property type="component" value="Chromosome"/>
</dbReference>
<dbReference type="PIRSF" id="PIRSF017085">
    <property type="entry name" value="Glycosyltransf_RedA_prd"/>
    <property type="match status" value="1"/>
</dbReference>
<evidence type="ECO:0000259" key="1">
    <source>
        <dbReference type="Pfam" id="PF04101"/>
    </source>
</evidence>
<dbReference type="InterPro" id="IPR007235">
    <property type="entry name" value="Glyco_trans_28_C"/>
</dbReference>
<dbReference type="RefSeq" id="WP_338668621.1">
    <property type="nucleotide sequence ID" value="NZ_CP146609.1"/>
</dbReference>
<proteinExistence type="predicted"/>
<reference evidence="2 3" key="1">
    <citation type="submission" date="2024-03" db="EMBL/GenBank/DDBJ databases">
        <title>Phenotype and Genome Characterization of a Sulfate-Reducing Bacterium Pseudodesulfovibrio sp. strain 5S69, isolated from Petroleum Reservoir in Tatarstan (Russia).</title>
        <authorList>
            <person name="Bidzhieva S.K."/>
            <person name="Kadnikov V."/>
            <person name="Tourova T.P."/>
            <person name="Samigullina S.R."/>
            <person name="Sokolova D.S."/>
            <person name="Poltaraus A.B."/>
            <person name="Avtukh A.N."/>
            <person name="Tereshina V.M."/>
            <person name="Mardanov A.V."/>
            <person name="Nazina T.N."/>
        </authorList>
    </citation>
    <scope>NUCLEOTIDE SEQUENCE [LARGE SCALE GENOMIC DNA]</scope>
    <source>
        <strain evidence="2 3">5S69</strain>
    </source>
</reference>
<dbReference type="InterPro" id="IPR016683">
    <property type="entry name" value="Glyco_trans_28_RedA_prd"/>
</dbReference>
<dbReference type="Pfam" id="PF04101">
    <property type="entry name" value="Glyco_tran_28_C"/>
    <property type="match status" value="1"/>
</dbReference>
<evidence type="ECO:0000313" key="3">
    <source>
        <dbReference type="Proteomes" id="UP001385389"/>
    </source>
</evidence>
<feature type="domain" description="Glycosyl transferase family 28 C-terminal" evidence="1">
    <location>
        <begin position="240"/>
        <end position="366"/>
    </location>
</feature>
<accession>A0ABZ2J3F6</accession>
<dbReference type="PANTHER" id="PTHR21015">
    <property type="entry name" value="UDP-N-ACETYLGLUCOSAMINE--N-ACETYLMURAMYL-(PENTAPEPTIDE) PYROPHOSPHORYL-UNDECAPRENOL N-ACETYLGLUCOSAMINE TRANSFERASE 1"/>
    <property type="match status" value="1"/>
</dbReference>
<protein>
    <submittedName>
        <fullName evidence="2">Glycosyltransferase</fullName>
    </submittedName>
</protein>
<sequence length="387" mass="44165">MESKAYNILMYSHDTYGLGHIRRTMAIARNLVGPEVNILIVTGSPIVGRYTMPRGIDFVRIPGMIKKTNVVYVPHSIKVDPKIAISIRTKIISATAKSFKPDLLIVDKVPTGLKGEVLPTLKWMRKHLPCSRVVLGLRDILDDAESTRADWQRKKFPEVLRDLYSEIWVYGAKSMYDPITEYAFPDDIAAKTVFTGYIPRFIPRARKARRKHKQVIVTIGGGGDGYTVLDTYLKMLETNGTVDFKTLMITGPFLSLERLDELADRARALKVQIKPFVRNMEKRMAKSDLVVSMGGYNTMCEILSLKKPALIIPRDNPRQEQLIRAKVFKEQGLCEYIRWDDVSPETMREKINALLEDPTPYTSALETFAMTGLKVMRERLLFFRENC</sequence>
<name>A0ABZ2J3F6_9BACT</name>